<name>A0ACB0FGU8_RANTA</name>
<reference evidence="1" key="1">
    <citation type="submission" date="2023-05" db="EMBL/GenBank/DDBJ databases">
        <authorList>
            <consortium name="ELIXIR-Norway"/>
        </authorList>
    </citation>
    <scope>NUCLEOTIDE SEQUENCE</scope>
</reference>
<accession>A0ACB0FGU8</accession>
<gene>
    <name evidence="1" type="ORF">MRATA1EN3_LOCUS22454</name>
</gene>
<organism evidence="1 2">
    <name type="scientific">Rangifer tarandus platyrhynchus</name>
    <name type="common">Svalbard reindeer</name>
    <dbReference type="NCBI Taxonomy" id="3082113"/>
    <lineage>
        <taxon>Eukaryota</taxon>
        <taxon>Metazoa</taxon>
        <taxon>Chordata</taxon>
        <taxon>Craniata</taxon>
        <taxon>Vertebrata</taxon>
        <taxon>Euteleostomi</taxon>
        <taxon>Mammalia</taxon>
        <taxon>Eutheria</taxon>
        <taxon>Laurasiatheria</taxon>
        <taxon>Artiodactyla</taxon>
        <taxon>Ruminantia</taxon>
        <taxon>Pecora</taxon>
        <taxon>Cervidae</taxon>
        <taxon>Odocoileinae</taxon>
        <taxon>Rangifer</taxon>
    </lineage>
</organism>
<dbReference type="EMBL" id="OX596090">
    <property type="protein sequence ID" value="CAI9711241.1"/>
    <property type="molecule type" value="Genomic_DNA"/>
</dbReference>
<dbReference type="Proteomes" id="UP001162501">
    <property type="component" value="Chromosome 6"/>
</dbReference>
<evidence type="ECO:0000313" key="2">
    <source>
        <dbReference type="Proteomes" id="UP001162501"/>
    </source>
</evidence>
<sequence>MIRGRIWSQAKARPGGQNAHRLPHQAFCAWGLCGREGQMALLNVDAAGRLVAGDTATWTAGGNTEGWASVRHGPSTFFYRSSIWLKCPYNEKTDAHDALMGWGRTPTMPSRVGEGRPRRPHGSGKDAYDTLMGWGRTPTKPRSLTAVLLSTSERAAAGPSAGVTGPEQPGQYGTGEAPPTNRGAGRAGHLAPWTAFLIGNLTDDLRSPFRTLGKCTGHSDS</sequence>
<proteinExistence type="predicted"/>
<protein>
    <submittedName>
        <fullName evidence="1">Uncharacterized protein</fullName>
    </submittedName>
</protein>
<evidence type="ECO:0000313" key="1">
    <source>
        <dbReference type="EMBL" id="CAI9711241.1"/>
    </source>
</evidence>